<dbReference type="Pfam" id="PF07883">
    <property type="entry name" value="Cupin_2"/>
    <property type="match status" value="1"/>
</dbReference>
<dbReference type="SUPFAM" id="SSF51182">
    <property type="entry name" value="RmlC-like cupins"/>
    <property type="match status" value="1"/>
</dbReference>
<accession>A0A2V2MX13</accession>
<dbReference type="EMBL" id="QGMZ01000039">
    <property type="protein sequence ID" value="PWR70770.1"/>
    <property type="molecule type" value="Genomic_DNA"/>
</dbReference>
<proteinExistence type="predicted"/>
<gene>
    <name evidence="2" type="ORF">DLD82_14840</name>
</gene>
<evidence type="ECO:0000313" key="2">
    <source>
        <dbReference type="EMBL" id="PWR70770.1"/>
    </source>
</evidence>
<dbReference type="InterPro" id="IPR052044">
    <property type="entry name" value="PKS_Associated_Protein"/>
</dbReference>
<dbReference type="GeneID" id="97608169"/>
<evidence type="ECO:0000313" key="3">
    <source>
        <dbReference type="Proteomes" id="UP000245934"/>
    </source>
</evidence>
<protein>
    <recommendedName>
        <fullName evidence="1">Cupin type-2 domain-containing protein</fullName>
    </recommendedName>
</protein>
<dbReference type="InterPro" id="IPR014710">
    <property type="entry name" value="RmlC-like_jellyroll"/>
</dbReference>
<dbReference type="Proteomes" id="UP000245934">
    <property type="component" value="Unassembled WGS sequence"/>
</dbReference>
<comment type="caution">
    <text evidence="2">The sequence shown here is derived from an EMBL/GenBank/DDBJ whole genome shotgun (WGS) entry which is preliminary data.</text>
</comment>
<dbReference type="InterPro" id="IPR013096">
    <property type="entry name" value="Cupin_2"/>
</dbReference>
<sequence length="296" mass="32730">MQKNDSIFRTVVLTGLIIFSIVISCYGEEISNNPEYFFLPAHDITSEQYDEYITVSDIFSQLSQSGGIEFSPNISLLSYNAKPGAVLSPDSILPVPEVLYITKGTLRITTGEEQLVAEKDDVVYIPANKTRLFENHGDSELTFYSIIDLSFANFLSDNNNLNITEIKSEKTVPSQEFGNVSNNEFFTFYRLIHPSDGPYEVSYDIGTTRLTKGASIPEHYIDGSYQLFSVLSGSGNISVGCSPQQISEGDIVYVAPGALMNMTATDTLHMMVLTHPFYDAENDHFITGACATRLSP</sequence>
<dbReference type="PANTHER" id="PTHR36114:SF1">
    <property type="entry name" value="16.7 KDA PROTEIN IN WHIE LOCUS"/>
    <property type="match status" value="1"/>
</dbReference>
<dbReference type="InterPro" id="IPR011051">
    <property type="entry name" value="RmlC_Cupin_sf"/>
</dbReference>
<dbReference type="Gene3D" id="2.60.120.10">
    <property type="entry name" value="Jelly Rolls"/>
    <property type="match status" value="2"/>
</dbReference>
<name>A0A2V2MX13_9EURY</name>
<feature type="domain" description="Cupin type-2" evidence="1">
    <location>
        <begin position="82"/>
        <end position="146"/>
    </location>
</feature>
<evidence type="ECO:0000259" key="1">
    <source>
        <dbReference type="Pfam" id="PF07883"/>
    </source>
</evidence>
<reference evidence="2 3" key="1">
    <citation type="submission" date="2018-05" db="EMBL/GenBank/DDBJ databases">
        <title>Draft genome of Methanospirillum stamsii Pt1.</title>
        <authorList>
            <person name="Dueholm M.S."/>
            <person name="Nielsen P.H."/>
            <person name="Bakmann L.F."/>
            <person name="Otzen D.E."/>
        </authorList>
    </citation>
    <scope>NUCLEOTIDE SEQUENCE [LARGE SCALE GENOMIC DNA]</scope>
    <source>
        <strain evidence="2 3">Pt1</strain>
    </source>
</reference>
<organism evidence="2 3">
    <name type="scientific">Methanospirillum stamsii</name>
    <dbReference type="NCBI Taxonomy" id="1277351"/>
    <lineage>
        <taxon>Archaea</taxon>
        <taxon>Methanobacteriati</taxon>
        <taxon>Methanobacteriota</taxon>
        <taxon>Stenosarchaea group</taxon>
        <taxon>Methanomicrobia</taxon>
        <taxon>Methanomicrobiales</taxon>
        <taxon>Methanospirillaceae</taxon>
        <taxon>Methanospirillum</taxon>
    </lineage>
</organism>
<dbReference type="PANTHER" id="PTHR36114">
    <property type="entry name" value="16.7 KDA PROTEIN IN WHIE LOCUS"/>
    <property type="match status" value="1"/>
</dbReference>
<dbReference type="AlphaFoldDB" id="A0A2V2MX13"/>
<dbReference type="PROSITE" id="PS51257">
    <property type="entry name" value="PROKAR_LIPOPROTEIN"/>
    <property type="match status" value="1"/>
</dbReference>
<dbReference type="OrthoDB" id="117905at2157"/>
<keyword evidence="3" id="KW-1185">Reference proteome</keyword>
<dbReference type="RefSeq" id="WP_109941904.1">
    <property type="nucleotide sequence ID" value="NZ_CP176366.1"/>
</dbReference>